<reference evidence="2 3" key="1">
    <citation type="journal article" date="2018" name="Sci. Rep.">
        <title>Genomic signatures of local adaptation to the degree of environmental predictability in rotifers.</title>
        <authorList>
            <person name="Franch-Gras L."/>
            <person name="Hahn C."/>
            <person name="Garcia-Roger E.M."/>
            <person name="Carmona M.J."/>
            <person name="Serra M."/>
            <person name="Gomez A."/>
        </authorList>
    </citation>
    <scope>NUCLEOTIDE SEQUENCE [LARGE SCALE GENOMIC DNA]</scope>
    <source>
        <strain evidence="2">HYR1</strain>
    </source>
</reference>
<evidence type="ECO:0000256" key="1">
    <source>
        <dbReference type="SAM" id="MobiDB-lite"/>
    </source>
</evidence>
<feature type="region of interest" description="Disordered" evidence="1">
    <location>
        <begin position="129"/>
        <end position="163"/>
    </location>
</feature>
<proteinExistence type="predicted"/>
<dbReference type="EMBL" id="REGN01010351">
    <property type="protein sequence ID" value="RMZ99221.1"/>
    <property type="molecule type" value="Genomic_DNA"/>
</dbReference>
<dbReference type="AlphaFoldDB" id="A0A3M7PJD2"/>
<feature type="compositionally biased region" description="Basic and acidic residues" evidence="1">
    <location>
        <begin position="129"/>
        <end position="141"/>
    </location>
</feature>
<sequence length="293" mass="33609">MMTTNELMDTDQNEAIIENKSHPSLKLSKFMNSTPALNTPPPESIDFYHEISLSDISLNRLEHIVEDTGFQEDTALTPLIHSPPQSATSVERKNFYKLNSDFISKHSLFKLRLQRSFSRFNRLKLDYLRGKPTENSGHESENELADDDSLLSSSKQDSLNQSESAKLVHIKNQLKNLSNENTKEMKYFGTNVIESKCECDSMTSSQEMCVFCGLSKPNKVPKRTLKSIYFDHPYIKFPMLHSSNDPVDDLHLLNCVYDDTFNKMVNERLDKLFNSVDHFPKQSDSLPNLTTEE</sequence>
<keyword evidence="3" id="KW-1185">Reference proteome</keyword>
<gene>
    <name evidence="2" type="ORF">BpHYR1_037056</name>
</gene>
<name>A0A3M7PJD2_BRAPC</name>
<accession>A0A3M7PJD2</accession>
<protein>
    <submittedName>
        <fullName evidence="2">Uncharacterized protein</fullName>
    </submittedName>
</protein>
<dbReference type="Proteomes" id="UP000276133">
    <property type="component" value="Unassembled WGS sequence"/>
</dbReference>
<feature type="compositionally biased region" description="Low complexity" evidence="1">
    <location>
        <begin position="150"/>
        <end position="163"/>
    </location>
</feature>
<organism evidence="2 3">
    <name type="scientific">Brachionus plicatilis</name>
    <name type="common">Marine rotifer</name>
    <name type="synonym">Brachionus muelleri</name>
    <dbReference type="NCBI Taxonomy" id="10195"/>
    <lineage>
        <taxon>Eukaryota</taxon>
        <taxon>Metazoa</taxon>
        <taxon>Spiralia</taxon>
        <taxon>Gnathifera</taxon>
        <taxon>Rotifera</taxon>
        <taxon>Eurotatoria</taxon>
        <taxon>Monogononta</taxon>
        <taxon>Pseudotrocha</taxon>
        <taxon>Ploima</taxon>
        <taxon>Brachionidae</taxon>
        <taxon>Brachionus</taxon>
    </lineage>
</organism>
<comment type="caution">
    <text evidence="2">The sequence shown here is derived from an EMBL/GenBank/DDBJ whole genome shotgun (WGS) entry which is preliminary data.</text>
</comment>
<evidence type="ECO:0000313" key="2">
    <source>
        <dbReference type="EMBL" id="RMZ99221.1"/>
    </source>
</evidence>
<evidence type="ECO:0000313" key="3">
    <source>
        <dbReference type="Proteomes" id="UP000276133"/>
    </source>
</evidence>